<comment type="caution">
    <text evidence="1">The sequence shown here is derived from an EMBL/GenBank/DDBJ whole genome shotgun (WGS) entry which is preliminary data.</text>
</comment>
<dbReference type="InterPro" id="IPR046342">
    <property type="entry name" value="CBS_dom_sf"/>
</dbReference>
<evidence type="ECO:0000313" key="2">
    <source>
        <dbReference type="Proteomes" id="UP000544134"/>
    </source>
</evidence>
<dbReference type="Proteomes" id="UP000544134">
    <property type="component" value="Unassembled WGS sequence"/>
</dbReference>
<accession>A0A848IT76</accession>
<dbReference type="Gene3D" id="3.10.580.10">
    <property type="entry name" value="CBS-domain"/>
    <property type="match status" value="1"/>
</dbReference>
<evidence type="ECO:0000313" key="1">
    <source>
        <dbReference type="EMBL" id="NMM03024.1"/>
    </source>
</evidence>
<dbReference type="AlphaFoldDB" id="A0A848IT76"/>
<reference evidence="1 2" key="1">
    <citation type="submission" date="2020-04" db="EMBL/GenBank/DDBJ databases">
        <title>Paraburkholderia sp. RP-4-7 isolated from soil.</title>
        <authorList>
            <person name="Dahal R.H."/>
        </authorList>
    </citation>
    <scope>NUCLEOTIDE SEQUENCE [LARGE SCALE GENOMIC DNA]</scope>
    <source>
        <strain evidence="1 2">RP-4-7</strain>
    </source>
</reference>
<sequence>MITDRDIAMRGLADDWRVDQVTVWEVMSAQIIPCFEDDSVE</sequence>
<organism evidence="1 2">
    <name type="scientific">Paraburkholderia polaris</name>
    <dbReference type="NCBI Taxonomy" id="2728848"/>
    <lineage>
        <taxon>Bacteria</taxon>
        <taxon>Pseudomonadati</taxon>
        <taxon>Pseudomonadota</taxon>
        <taxon>Betaproteobacteria</taxon>
        <taxon>Burkholderiales</taxon>
        <taxon>Burkholderiaceae</taxon>
        <taxon>Paraburkholderia</taxon>
    </lineage>
</organism>
<protein>
    <submittedName>
        <fullName evidence="1">CBS domain-containing protein</fullName>
    </submittedName>
</protein>
<dbReference type="EMBL" id="JABBGJ010000047">
    <property type="protein sequence ID" value="NMM03024.1"/>
    <property type="molecule type" value="Genomic_DNA"/>
</dbReference>
<proteinExistence type="predicted"/>
<name>A0A848IT76_9BURK</name>
<gene>
    <name evidence="1" type="ORF">HHL24_34575</name>
</gene>
<keyword evidence="2" id="KW-1185">Reference proteome</keyword>